<keyword evidence="1" id="KW-0805">Transcription regulation</keyword>
<dbReference type="InterPro" id="IPR016032">
    <property type="entry name" value="Sig_transdc_resp-reg_C-effctor"/>
</dbReference>
<dbReference type="SUPFAM" id="SSF46894">
    <property type="entry name" value="C-terminal effector domain of the bipartite response regulators"/>
    <property type="match status" value="1"/>
</dbReference>
<dbReference type="AlphaFoldDB" id="A0A9W6PHP9"/>
<dbReference type="RefSeq" id="WP_051777816.1">
    <property type="nucleotide sequence ID" value="NZ_BSRX01000016.1"/>
</dbReference>
<name>A0A9W6PHP9_9ACTN</name>
<dbReference type="PANTHER" id="PTHR44688">
    <property type="entry name" value="DNA-BINDING TRANSCRIPTIONAL ACTIVATOR DEVR_DOSR"/>
    <property type="match status" value="1"/>
</dbReference>
<evidence type="ECO:0000256" key="3">
    <source>
        <dbReference type="ARBA" id="ARBA00023163"/>
    </source>
</evidence>
<proteinExistence type="predicted"/>
<dbReference type="GO" id="GO:0006355">
    <property type="term" value="P:regulation of DNA-templated transcription"/>
    <property type="evidence" value="ECO:0007669"/>
    <property type="project" value="InterPro"/>
</dbReference>
<evidence type="ECO:0000259" key="4">
    <source>
        <dbReference type="PROSITE" id="PS50043"/>
    </source>
</evidence>
<keyword evidence="2" id="KW-0238">DNA-binding</keyword>
<keyword evidence="3" id="KW-0804">Transcription</keyword>
<dbReference type="InterPro" id="IPR036388">
    <property type="entry name" value="WH-like_DNA-bd_sf"/>
</dbReference>
<evidence type="ECO:0000313" key="6">
    <source>
        <dbReference type="Proteomes" id="UP001165143"/>
    </source>
</evidence>
<gene>
    <name evidence="5" type="ORF">Kpho01_30480</name>
</gene>
<dbReference type="Proteomes" id="UP001165143">
    <property type="component" value="Unassembled WGS sequence"/>
</dbReference>
<dbReference type="PANTHER" id="PTHR44688:SF16">
    <property type="entry name" value="DNA-BINDING TRANSCRIPTIONAL ACTIVATOR DEVR_DOSR"/>
    <property type="match status" value="1"/>
</dbReference>
<dbReference type="PRINTS" id="PR00038">
    <property type="entry name" value="HTHLUXR"/>
</dbReference>
<accession>A0A9W6PHP9</accession>
<dbReference type="PROSITE" id="PS50043">
    <property type="entry name" value="HTH_LUXR_2"/>
    <property type="match status" value="1"/>
</dbReference>
<dbReference type="EMBL" id="BSRX01000016">
    <property type="protein sequence ID" value="GLW55037.1"/>
    <property type="molecule type" value="Genomic_DNA"/>
</dbReference>
<evidence type="ECO:0000256" key="2">
    <source>
        <dbReference type="ARBA" id="ARBA00023125"/>
    </source>
</evidence>
<dbReference type="InterPro" id="IPR000792">
    <property type="entry name" value="Tscrpt_reg_LuxR_C"/>
</dbReference>
<protein>
    <recommendedName>
        <fullName evidence="4">HTH luxR-type domain-containing protein</fullName>
    </recommendedName>
</protein>
<comment type="caution">
    <text evidence="5">The sequence shown here is derived from an EMBL/GenBank/DDBJ whole genome shotgun (WGS) entry which is preliminary data.</text>
</comment>
<dbReference type="OrthoDB" id="4296644at2"/>
<dbReference type="SMART" id="SM00421">
    <property type="entry name" value="HTH_LUXR"/>
    <property type="match status" value="1"/>
</dbReference>
<evidence type="ECO:0000256" key="1">
    <source>
        <dbReference type="ARBA" id="ARBA00023015"/>
    </source>
</evidence>
<evidence type="ECO:0000313" key="5">
    <source>
        <dbReference type="EMBL" id="GLW55037.1"/>
    </source>
</evidence>
<dbReference type="CDD" id="cd06170">
    <property type="entry name" value="LuxR_C_like"/>
    <property type="match status" value="1"/>
</dbReference>
<dbReference type="GO" id="GO:0003677">
    <property type="term" value="F:DNA binding"/>
    <property type="evidence" value="ECO:0007669"/>
    <property type="project" value="UniProtKB-KW"/>
</dbReference>
<dbReference type="Pfam" id="PF00196">
    <property type="entry name" value="GerE"/>
    <property type="match status" value="1"/>
</dbReference>
<sequence length="111" mass="11620">MSITDTLSPPGRSSCPAAAGPAPACDHAWDAVLARVPLLSERELDVFRLLAKGASNRTIAATLLITERTAKAHVAQILSKLDVESRLQAGIAGFAWEMLSPDADRAVGLSA</sequence>
<dbReference type="Gene3D" id="1.10.10.10">
    <property type="entry name" value="Winged helix-like DNA-binding domain superfamily/Winged helix DNA-binding domain"/>
    <property type="match status" value="1"/>
</dbReference>
<feature type="domain" description="HTH luxR-type" evidence="4">
    <location>
        <begin position="32"/>
        <end position="97"/>
    </location>
</feature>
<organism evidence="5 6">
    <name type="scientific">Kitasatospora phosalacinea</name>
    <dbReference type="NCBI Taxonomy" id="2065"/>
    <lineage>
        <taxon>Bacteria</taxon>
        <taxon>Bacillati</taxon>
        <taxon>Actinomycetota</taxon>
        <taxon>Actinomycetes</taxon>
        <taxon>Kitasatosporales</taxon>
        <taxon>Streptomycetaceae</taxon>
        <taxon>Kitasatospora</taxon>
    </lineage>
</organism>
<reference evidence="5" key="1">
    <citation type="submission" date="2023-02" db="EMBL/GenBank/DDBJ databases">
        <title>Kitasatospora phosalacinea NBRC 14362.</title>
        <authorList>
            <person name="Ichikawa N."/>
            <person name="Sato H."/>
            <person name="Tonouchi N."/>
        </authorList>
    </citation>
    <scope>NUCLEOTIDE SEQUENCE</scope>
    <source>
        <strain evidence="5">NBRC 14362</strain>
    </source>
</reference>